<name>Q2SBG2_HAHCH</name>
<dbReference type="Proteomes" id="UP000000238">
    <property type="component" value="Chromosome"/>
</dbReference>
<proteinExistence type="predicted"/>
<protein>
    <submittedName>
        <fullName evidence="1">Uncharacterized protein</fullName>
    </submittedName>
</protein>
<evidence type="ECO:0000313" key="2">
    <source>
        <dbReference type="Proteomes" id="UP000000238"/>
    </source>
</evidence>
<gene>
    <name evidence="1" type="ordered locus">HCH_05340</name>
</gene>
<reference evidence="1 2" key="1">
    <citation type="journal article" date="2005" name="Nucleic Acids Res.">
        <title>Genomic blueprint of Hahella chejuensis, a marine microbe producing an algicidal agent.</title>
        <authorList>
            <person name="Jeong H."/>
            <person name="Yim J.H."/>
            <person name="Lee C."/>
            <person name="Choi S.-H."/>
            <person name="Park Y.K."/>
            <person name="Yoon S.H."/>
            <person name="Hur C.-G."/>
            <person name="Kang H.-Y."/>
            <person name="Kim D."/>
            <person name="Lee H.H."/>
            <person name="Park K.H."/>
            <person name="Park S.-H."/>
            <person name="Park H.-S."/>
            <person name="Lee H.K."/>
            <person name="Oh T.K."/>
            <person name="Kim J.F."/>
        </authorList>
    </citation>
    <scope>NUCLEOTIDE SEQUENCE [LARGE SCALE GENOMIC DNA]</scope>
    <source>
        <strain evidence="1 2">KCTC 2396</strain>
    </source>
</reference>
<sequence>MLKLTGLFRRQLFELQADMEGVAGQSTCVDNQHFSFYFDDLFFNQGQCEANVDADRSQWCEIQGVWRQCLQDAAVALKHKARSGDIVDGRIAFPLVACSDMSDEIRWNTQMMPQISLHDGWTALNHSRLSNDTNIQHGRLSVPN</sequence>
<organism evidence="1 2">
    <name type="scientific">Hahella chejuensis (strain KCTC 2396)</name>
    <dbReference type="NCBI Taxonomy" id="349521"/>
    <lineage>
        <taxon>Bacteria</taxon>
        <taxon>Pseudomonadati</taxon>
        <taxon>Pseudomonadota</taxon>
        <taxon>Gammaproteobacteria</taxon>
        <taxon>Oceanospirillales</taxon>
        <taxon>Hahellaceae</taxon>
        <taxon>Hahella</taxon>
    </lineage>
</organism>
<accession>Q2SBG2</accession>
<evidence type="ECO:0000313" key="1">
    <source>
        <dbReference type="EMBL" id="ABC32012.1"/>
    </source>
</evidence>
<dbReference type="KEGG" id="hch:HCH_05340"/>
<dbReference type="HOGENOM" id="CLU_1793785_0_0_6"/>
<dbReference type="STRING" id="349521.HCH_05340"/>
<dbReference type="EMBL" id="CP000155">
    <property type="protein sequence ID" value="ABC32012.1"/>
    <property type="molecule type" value="Genomic_DNA"/>
</dbReference>
<dbReference type="AlphaFoldDB" id="Q2SBG2"/>
<keyword evidence="2" id="KW-1185">Reference proteome</keyword>